<dbReference type="Ensembl" id="ENSCAFT00030034909.1">
    <property type="protein sequence ID" value="ENSCAFP00030030439.1"/>
    <property type="gene ID" value="ENSCAFG00030018583.1"/>
</dbReference>
<evidence type="ECO:0000313" key="3">
    <source>
        <dbReference type="Proteomes" id="UP000694429"/>
    </source>
</evidence>
<accession>A0A8C0NSU1</accession>
<feature type="compositionally biased region" description="Pro residues" evidence="1">
    <location>
        <begin position="65"/>
        <end position="77"/>
    </location>
</feature>
<gene>
    <name evidence="2" type="primary">EFHC1</name>
</gene>
<protein>
    <submittedName>
        <fullName evidence="2">EF-hand domain containing 1</fullName>
    </submittedName>
</protein>
<sequence>ESGPEKRQGWSSRRRRGRRGLGGRKEAPPPPPRPPPSPTVTHLRAGSHPRTSRRRRRPLCSHLLPPRPPAPTSPPQRWPAGGARADPSLPRLWPRPHARRSGCLALPWSSAWRADAARRRGNRGSGRGTQAAAAAAAAAAEAAAMVSNPVHRLPFLPGTSFKDSTKTAFHRSQTLSYKNGYAVVRRPTVGIGGERLQVNQLSQAELDELANKAPILTYGQPKQAPLAEFIPAHVAFDKKSI</sequence>
<evidence type="ECO:0000256" key="1">
    <source>
        <dbReference type="SAM" id="MobiDB-lite"/>
    </source>
</evidence>
<dbReference type="OrthoDB" id="10255210at2759"/>
<reference evidence="2" key="1">
    <citation type="submission" date="2019-03" db="EMBL/GenBank/DDBJ databases">
        <authorList>
            <person name="Warren W.C."/>
            <person name="Johnson G.S."/>
        </authorList>
    </citation>
    <scope>NUCLEOTIDE SEQUENCE [LARGE SCALE GENOMIC DNA]</scope>
    <source>
        <strain evidence="2">Basenji</strain>
    </source>
</reference>
<organism evidence="2 3">
    <name type="scientific">Canis lupus familiaris</name>
    <name type="common">Dog</name>
    <name type="synonym">Canis familiaris</name>
    <dbReference type="NCBI Taxonomy" id="9615"/>
    <lineage>
        <taxon>Eukaryota</taxon>
        <taxon>Metazoa</taxon>
        <taxon>Chordata</taxon>
        <taxon>Craniata</taxon>
        <taxon>Vertebrata</taxon>
        <taxon>Euteleostomi</taxon>
        <taxon>Mammalia</taxon>
        <taxon>Eutheria</taxon>
        <taxon>Laurasiatheria</taxon>
        <taxon>Carnivora</taxon>
        <taxon>Caniformia</taxon>
        <taxon>Canidae</taxon>
        <taxon>Canis</taxon>
    </lineage>
</organism>
<feature type="compositionally biased region" description="Basic residues" evidence="1">
    <location>
        <begin position="45"/>
        <end position="59"/>
    </location>
</feature>
<dbReference type="AlphaFoldDB" id="A0A8C0NSU1"/>
<feature type="compositionally biased region" description="Basic residues" evidence="1">
    <location>
        <begin position="12"/>
        <end position="22"/>
    </location>
</feature>
<evidence type="ECO:0000313" key="2">
    <source>
        <dbReference type="Ensembl" id="ENSCAFP00030030439.1"/>
    </source>
</evidence>
<reference evidence="2" key="2">
    <citation type="submission" date="2025-08" db="UniProtKB">
        <authorList>
            <consortium name="Ensembl"/>
        </authorList>
    </citation>
    <scope>IDENTIFICATION</scope>
</reference>
<name>A0A8C0NSU1_CANLF</name>
<dbReference type="Proteomes" id="UP000694429">
    <property type="component" value="Chromosome 12"/>
</dbReference>
<feature type="region of interest" description="Disordered" evidence="1">
    <location>
        <begin position="1"/>
        <end position="94"/>
    </location>
</feature>
<proteinExistence type="predicted"/>
<feature type="compositionally biased region" description="Pro residues" evidence="1">
    <location>
        <begin position="28"/>
        <end position="38"/>
    </location>
</feature>